<organism evidence="2 3">
    <name type="scientific">Symbiodinium microadriaticum</name>
    <name type="common">Dinoflagellate</name>
    <name type="synonym">Zooxanthella microadriatica</name>
    <dbReference type="NCBI Taxonomy" id="2951"/>
    <lineage>
        <taxon>Eukaryota</taxon>
        <taxon>Sar</taxon>
        <taxon>Alveolata</taxon>
        <taxon>Dinophyceae</taxon>
        <taxon>Suessiales</taxon>
        <taxon>Symbiodiniaceae</taxon>
        <taxon>Symbiodinium</taxon>
    </lineage>
</organism>
<comment type="caution">
    <text evidence="2">The sequence shown here is derived from an EMBL/GenBank/DDBJ whole genome shotgun (WGS) entry which is preliminary data.</text>
</comment>
<name>A0A1Q9DBB2_SYMMI</name>
<protein>
    <submittedName>
        <fullName evidence="2">Uncharacterized protein</fullName>
    </submittedName>
</protein>
<proteinExistence type="predicted"/>
<keyword evidence="3" id="KW-1185">Reference proteome</keyword>
<evidence type="ECO:0000313" key="2">
    <source>
        <dbReference type="EMBL" id="OLP92390.1"/>
    </source>
</evidence>
<dbReference type="OrthoDB" id="10271739at2759"/>
<reference evidence="2 3" key="1">
    <citation type="submission" date="2016-02" db="EMBL/GenBank/DDBJ databases">
        <title>Genome analysis of coral dinoflagellate symbionts highlights evolutionary adaptations to a symbiotic lifestyle.</title>
        <authorList>
            <person name="Aranda M."/>
            <person name="Li Y."/>
            <person name="Liew Y.J."/>
            <person name="Baumgarten S."/>
            <person name="Simakov O."/>
            <person name="Wilson M."/>
            <person name="Piel J."/>
            <person name="Ashoor H."/>
            <person name="Bougouffa S."/>
            <person name="Bajic V.B."/>
            <person name="Ryu T."/>
            <person name="Ravasi T."/>
            <person name="Bayer T."/>
            <person name="Micklem G."/>
            <person name="Kim H."/>
            <person name="Bhak J."/>
            <person name="Lajeunesse T.C."/>
            <person name="Voolstra C.R."/>
        </authorList>
    </citation>
    <scope>NUCLEOTIDE SEQUENCE [LARGE SCALE GENOMIC DNA]</scope>
    <source>
        <strain evidence="2 3">CCMP2467</strain>
    </source>
</reference>
<dbReference type="Proteomes" id="UP000186817">
    <property type="component" value="Unassembled WGS sequence"/>
</dbReference>
<feature type="region of interest" description="Disordered" evidence="1">
    <location>
        <begin position="22"/>
        <end position="47"/>
    </location>
</feature>
<dbReference type="EMBL" id="LSRX01000624">
    <property type="protein sequence ID" value="OLP92390.1"/>
    <property type="molecule type" value="Genomic_DNA"/>
</dbReference>
<evidence type="ECO:0000313" key="3">
    <source>
        <dbReference type="Proteomes" id="UP000186817"/>
    </source>
</evidence>
<sequence>MRVAPSHFWLLDACRAKHGYRSRSRDRSGVPGPLAVTGAAAARRSRKAPQRRSLACLDGSQTIISLSASAHPSLWTASRTYRANCFLLLDRSNLHSIAHAKEIAMYWQLTKLKELRAVTPGAKRKLAEQDLQFIGGPTLTQESQADVCKLHVQS</sequence>
<dbReference type="AlphaFoldDB" id="A0A1Q9DBB2"/>
<evidence type="ECO:0000256" key="1">
    <source>
        <dbReference type="SAM" id="MobiDB-lite"/>
    </source>
</evidence>
<gene>
    <name evidence="2" type="ORF">AK812_SmicGene25807</name>
</gene>
<accession>A0A1Q9DBB2</accession>